<dbReference type="AlphaFoldDB" id="A0A2H3RQR6"/>
<evidence type="ECO:0000313" key="1">
    <source>
        <dbReference type="EMBL" id="VTT79827.1"/>
    </source>
</evidence>
<comment type="caution">
    <text evidence="1">The sequence shown here is derived from an EMBL/GenBank/DDBJ whole genome shotgun (WGS) entry which is preliminary data.</text>
</comment>
<dbReference type="Proteomes" id="UP000760494">
    <property type="component" value="Unassembled WGS sequence"/>
</dbReference>
<gene>
    <name evidence="1" type="ORF">C2S_11474</name>
</gene>
<sequence>MARYRRVFMSDIMHFSSQQHPRSHKCGGGFQVQASISYSVKAPTLGYEIGAETQVSKVGASIIAGPFCSGHFPDHSGLLYGDVS</sequence>
<reference evidence="1" key="1">
    <citation type="submission" date="2019-05" db="EMBL/GenBank/DDBJ databases">
        <authorList>
            <person name="Piombo E."/>
        </authorList>
    </citation>
    <scope>NUCLEOTIDE SEQUENCE</scope>
    <source>
        <strain evidence="1">C2S</strain>
    </source>
</reference>
<evidence type="ECO:0000313" key="2">
    <source>
        <dbReference type="Proteomes" id="UP000760494"/>
    </source>
</evidence>
<protein>
    <submittedName>
        <fullName evidence="1">Uncharacterized protein</fullName>
    </submittedName>
</protein>
<proteinExistence type="predicted"/>
<name>A0A2H3RQR6_FUSFU</name>
<dbReference type="EMBL" id="CABFJX010000399">
    <property type="protein sequence ID" value="VTT79827.1"/>
    <property type="molecule type" value="Genomic_DNA"/>
</dbReference>
<accession>A0A2H3RQR6</accession>
<organism evidence="1 2">
    <name type="scientific">Fusarium fujikuroi</name>
    <name type="common">Bakanae and foot rot disease fungus</name>
    <name type="synonym">Gibberella fujikuroi</name>
    <dbReference type="NCBI Taxonomy" id="5127"/>
    <lineage>
        <taxon>Eukaryota</taxon>
        <taxon>Fungi</taxon>
        <taxon>Dikarya</taxon>
        <taxon>Ascomycota</taxon>
        <taxon>Pezizomycotina</taxon>
        <taxon>Sordariomycetes</taxon>
        <taxon>Hypocreomycetidae</taxon>
        <taxon>Hypocreales</taxon>
        <taxon>Nectriaceae</taxon>
        <taxon>Fusarium</taxon>
        <taxon>Fusarium fujikuroi species complex</taxon>
    </lineage>
</organism>